<reference evidence="1" key="1">
    <citation type="submission" date="2022-03" db="EMBL/GenBank/DDBJ databases">
        <title>Genomic analyses of argali, domestic sheep and their hybrids provide insights into chromosomal evolution, heterosis and genetic basis of agronomic traits.</title>
        <authorList>
            <person name="Li M."/>
        </authorList>
    </citation>
    <scope>NUCLEOTIDE SEQUENCE</scope>
    <source>
        <strain evidence="1">CAU-MHL-2022a</strain>
        <tissue evidence="1">Skin</tissue>
    </source>
</reference>
<name>A0AAD4YCT0_OVIAM</name>
<evidence type="ECO:0000313" key="2">
    <source>
        <dbReference type="Proteomes" id="UP001214576"/>
    </source>
</evidence>
<dbReference type="EMBL" id="JAKZEL010000006">
    <property type="protein sequence ID" value="KAI4542682.1"/>
    <property type="molecule type" value="Genomic_DNA"/>
</dbReference>
<accession>A0AAD4YCT0</accession>
<gene>
    <name evidence="1" type="ORF">MG293_006808</name>
</gene>
<evidence type="ECO:0000313" key="1">
    <source>
        <dbReference type="EMBL" id="KAI4542682.1"/>
    </source>
</evidence>
<keyword evidence="2" id="KW-1185">Reference proteome</keyword>
<comment type="caution">
    <text evidence="1">The sequence shown here is derived from an EMBL/GenBank/DDBJ whole genome shotgun (WGS) entry which is preliminary data.</text>
</comment>
<protein>
    <submittedName>
        <fullName evidence="1">Uncharacterized protein</fullName>
    </submittedName>
</protein>
<dbReference type="AlphaFoldDB" id="A0AAD4YCT0"/>
<dbReference type="Proteomes" id="UP001214576">
    <property type="component" value="Unassembled WGS sequence"/>
</dbReference>
<organism evidence="1 2">
    <name type="scientific">Ovis ammon polii</name>
    <dbReference type="NCBI Taxonomy" id="230172"/>
    <lineage>
        <taxon>Eukaryota</taxon>
        <taxon>Metazoa</taxon>
        <taxon>Chordata</taxon>
        <taxon>Craniata</taxon>
        <taxon>Vertebrata</taxon>
        <taxon>Euteleostomi</taxon>
        <taxon>Mammalia</taxon>
        <taxon>Eutheria</taxon>
        <taxon>Laurasiatheria</taxon>
        <taxon>Artiodactyla</taxon>
        <taxon>Ruminantia</taxon>
        <taxon>Pecora</taxon>
        <taxon>Bovidae</taxon>
        <taxon>Caprinae</taxon>
        <taxon>Ovis</taxon>
    </lineage>
</organism>
<sequence length="150" mass="16786">MGMLQPRREAKAGETSLFSFVLSKLTVTMAIKCYFLKRTKESLVGLGIFAIIQVKLQGWKGERFLIVLRLDFQGTTVDSAICKHQKGFVRGPRVFPHPPGLLSVSPRHTAQRPRDAPYTAAADRYTHPHQALLGMSGDRFPLRSHSSKKP</sequence>
<proteinExistence type="predicted"/>